<keyword evidence="3" id="KW-1185">Reference proteome</keyword>
<name>A0A3A1P718_9SPHN</name>
<feature type="domain" description="AAA+ ATPase" evidence="1">
    <location>
        <begin position="444"/>
        <end position="715"/>
    </location>
</feature>
<comment type="caution">
    <text evidence="2">The sequence shown here is derived from an EMBL/GenBank/DDBJ whole genome shotgun (WGS) entry which is preliminary data.</text>
</comment>
<accession>A0A3A1P718</accession>
<dbReference type="InterPro" id="IPR025955">
    <property type="entry name" value="TraC/Conjuga_ATPase"/>
</dbReference>
<dbReference type="EMBL" id="QXFM01000102">
    <property type="protein sequence ID" value="RIV84828.1"/>
    <property type="molecule type" value="Genomic_DNA"/>
</dbReference>
<dbReference type="PANTHER" id="PTHR38467:SF1">
    <property type="entry name" value="CONJUGATIVE TRANSFER: ASSEMBLY"/>
    <property type="match status" value="1"/>
</dbReference>
<organism evidence="2 3">
    <name type="scientific">Aurantiacibacter xanthus</name>
    <dbReference type="NCBI Taxonomy" id="1784712"/>
    <lineage>
        <taxon>Bacteria</taxon>
        <taxon>Pseudomonadati</taxon>
        <taxon>Pseudomonadota</taxon>
        <taxon>Alphaproteobacteria</taxon>
        <taxon>Sphingomonadales</taxon>
        <taxon>Erythrobacteraceae</taxon>
        <taxon>Aurantiacibacter</taxon>
    </lineage>
</organism>
<gene>
    <name evidence="2" type="primary">traC</name>
    <name evidence="2" type="ORF">D2V17_11150</name>
</gene>
<reference evidence="2 3" key="1">
    <citation type="submission" date="2018-08" db="EMBL/GenBank/DDBJ databases">
        <title>Erythrobacter zhengii sp.nov., a bacterium isolated from deep-sea sediment.</title>
        <authorList>
            <person name="Fang C."/>
            <person name="Wu Y.-H."/>
            <person name="Sun C."/>
            <person name="Wang H."/>
            <person name="Cheng H."/>
            <person name="Meng F.-X."/>
            <person name="Wang C.-S."/>
            <person name="Xu X.-W."/>
        </authorList>
    </citation>
    <scope>NUCLEOTIDE SEQUENCE [LARGE SCALE GENOMIC DNA]</scope>
    <source>
        <strain evidence="2 3">CCTCC AB 2015396</strain>
    </source>
</reference>
<protein>
    <submittedName>
        <fullName evidence="2">Type IV secretion system protein TraC</fullName>
    </submittedName>
</protein>
<evidence type="ECO:0000259" key="1">
    <source>
        <dbReference type="SMART" id="SM00382"/>
    </source>
</evidence>
<dbReference type="NCBIfam" id="TIGR02746">
    <property type="entry name" value="TraC-F-type"/>
    <property type="match status" value="1"/>
</dbReference>
<dbReference type="SMART" id="SM00382">
    <property type="entry name" value="AAA"/>
    <property type="match status" value="1"/>
</dbReference>
<evidence type="ECO:0000313" key="2">
    <source>
        <dbReference type="EMBL" id="RIV84828.1"/>
    </source>
</evidence>
<dbReference type="InterPro" id="IPR003593">
    <property type="entry name" value="AAA+_ATPase"/>
</dbReference>
<dbReference type="OrthoDB" id="7167455at2"/>
<dbReference type="InterPro" id="IPR014117">
    <property type="entry name" value="TraC-F-type"/>
</dbReference>
<dbReference type="Gene3D" id="3.40.50.300">
    <property type="entry name" value="P-loop containing nucleotide triphosphate hydrolases"/>
    <property type="match status" value="1"/>
</dbReference>
<dbReference type="InterPro" id="IPR043964">
    <property type="entry name" value="P-loop_TraG"/>
</dbReference>
<dbReference type="Gene3D" id="1.10.8.730">
    <property type="match status" value="1"/>
</dbReference>
<dbReference type="SUPFAM" id="SSF52540">
    <property type="entry name" value="P-loop containing nucleoside triphosphate hydrolases"/>
    <property type="match status" value="1"/>
</dbReference>
<evidence type="ECO:0000313" key="3">
    <source>
        <dbReference type="Proteomes" id="UP000265366"/>
    </source>
</evidence>
<sequence>MLAHWLPYRSFDQKTSLFFNSGSRGFAIEAAPLVGGDERTAEILTQFLSEAIPAQCCVQILHWMSPRIGDRVSQWFVPRYRARGIYERMARHRADYLSAGVWRSLSADAPFHLRNHRIVISVSVPDTASVTTDALVSVREGLVSTLQSIDVPTRVLDPVALIALIDDMTSPTTAAGDDPTSYSPFDPIADQAVRRDIELRIEPDRLLLRTERFRPTGADVDGAPEIGEIYPDTFDLRSFSVRNLPSRWAPWDVARLIGDLFTDKLRMPCPVATVLCLQYPDEQASASKAGYKFMRTTSLADSKSARFLPQLREQSREWQYVQDELRQGRKLVRCFYSLTSFSPKGQGDAHERIVKSVYRAAGWDLHDDRYLQIMGLLCAMPITLADGLSRDLERMKRMRTMLTTTACNLAPLQGEYLGGPIPHLLLVGRRGQPFFWSPFENAAGNHNVAVFGKSGSGKSVALQELCASLCGAGAKVVVIDDGRSFEHSARLQGGAFVEFTMSSGFCLNPFAMIDGTRAEEDEDYLLDCMAMLKAIVSQMARHMDRLNDTERGLIDGAVNQIWNEKGRAGSVDDVIAALDATGNMLAGDLAIAMRPFSSAGTYGRFFSGDVSFRLEADFTVFELSDLASREELRSVVLTAIMFMSSQAMRRIDRAIPKALLLDEAWQMLRGGAMADFIETYSRTCRKYGASLITATQSLNDYYKSDGSKAALENSDWFVILQQKPETIADFKKHDRFDMDSHTDALLRSLKRNGTEYSDLLIKGPDTLALGRLVLDPFSAAVYSSSPRTFAAIEAGVREGLTIEEAIERLLEPAIEANGQEASGKVTLAAE</sequence>
<dbReference type="InterPro" id="IPR027417">
    <property type="entry name" value="P-loop_NTPase"/>
</dbReference>
<proteinExistence type="predicted"/>
<dbReference type="CDD" id="cd01127">
    <property type="entry name" value="TrwB_TraG_TraD_VirD4"/>
    <property type="match status" value="1"/>
</dbReference>
<dbReference type="Pfam" id="PF19044">
    <property type="entry name" value="P-loop_TraG"/>
    <property type="match status" value="2"/>
</dbReference>
<dbReference type="AlphaFoldDB" id="A0A3A1P718"/>
<dbReference type="PANTHER" id="PTHR38467">
    <property type="match status" value="1"/>
</dbReference>
<dbReference type="Proteomes" id="UP000265366">
    <property type="component" value="Unassembled WGS sequence"/>
</dbReference>
<dbReference type="InterPro" id="IPR053155">
    <property type="entry name" value="F-pilin_assembly_TraC"/>
</dbReference>
<dbReference type="Pfam" id="PF11130">
    <property type="entry name" value="TraC_F_IV"/>
    <property type="match status" value="1"/>
</dbReference>